<dbReference type="Proteomes" id="UP000824120">
    <property type="component" value="Chromosome 9"/>
</dbReference>
<proteinExistence type="predicted"/>
<evidence type="ECO:0000313" key="2">
    <source>
        <dbReference type="Proteomes" id="UP000824120"/>
    </source>
</evidence>
<keyword evidence="2" id="KW-1185">Reference proteome</keyword>
<accession>A0A9J5XLY5</accession>
<comment type="caution">
    <text evidence="1">The sequence shown here is derived from an EMBL/GenBank/DDBJ whole genome shotgun (WGS) entry which is preliminary data.</text>
</comment>
<organism evidence="1 2">
    <name type="scientific">Solanum commersonii</name>
    <name type="common">Commerson's wild potato</name>
    <name type="synonym">Commerson's nightshade</name>
    <dbReference type="NCBI Taxonomy" id="4109"/>
    <lineage>
        <taxon>Eukaryota</taxon>
        <taxon>Viridiplantae</taxon>
        <taxon>Streptophyta</taxon>
        <taxon>Embryophyta</taxon>
        <taxon>Tracheophyta</taxon>
        <taxon>Spermatophyta</taxon>
        <taxon>Magnoliopsida</taxon>
        <taxon>eudicotyledons</taxon>
        <taxon>Gunneridae</taxon>
        <taxon>Pentapetalae</taxon>
        <taxon>asterids</taxon>
        <taxon>lamiids</taxon>
        <taxon>Solanales</taxon>
        <taxon>Solanaceae</taxon>
        <taxon>Solanoideae</taxon>
        <taxon>Solaneae</taxon>
        <taxon>Solanum</taxon>
    </lineage>
</organism>
<reference evidence="1 2" key="1">
    <citation type="submission" date="2020-09" db="EMBL/GenBank/DDBJ databases">
        <title>De no assembly of potato wild relative species, Solanum commersonii.</title>
        <authorList>
            <person name="Cho K."/>
        </authorList>
    </citation>
    <scope>NUCLEOTIDE SEQUENCE [LARGE SCALE GENOMIC DNA]</scope>
    <source>
        <strain evidence="1">LZ3.2</strain>
        <tissue evidence="1">Leaf</tissue>
    </source>
</reference>
<protein>
    <submittedName>
        <fullName evidence="1">Uncharacterized protein</fullName>
    </submittedName>
</protein>
<dbReference type="EMBL" id="JACXVP010000009">
    <property type="protein sequence ID" value="KAG5588487.1"/>
    <property type="molecule type" value="Genomic_DNA"/>
</dbReference>
<dbReference type="AlphaFoldDB" id="A0A9J5XLY5"/>
<evidence type="ECO:0000313" key="1">
    <source>
        <dbReference type="EMBL" id="KAG5588487.1"/>
    </source>
</evidence>
<name>A0A9J5XLY5_SOLCO</name>
<dbReference type="OrthoDB" id="1262810at2759"/>
<gene>
    <name evidence="1" type="ORF">H5410_048921</name>
</gene>
<sequence>MGLFGVESRVAGSCFGGKRLSEKEEGGRIPIVAFIHCFVAVLRVTTLYDLEVAICKNEGIEQFEKLELGPLLKHPLIIHYFSVNPGVSEVFKITHEEIMSFLSEFMDGNGSTVMKVDELLNFIAEKKSSGSREKLGVRIQSLGDHQMQAGINSHQSSFDSLLPISFQL</sequence>